<feature type="non-terminal residue" evidence="1">
    <location>
        <position position="1"/>
    </location>
</feature>
<evidence type="ECO:0000313" key="1">
    <source>
        <dbReference type="EMBL" id="KKK86805.1"/>
    </source>
</evidence>
<protein>
    <submittedName>
        <fullName evidence="1">Uncharacterized protein</fullName>
    </submittedName>
</protein>
<proteinExistence type="predicted"/>
<reference evidence="1" key="1">
    <citation type="journal article" date="2015" name="Nature">
        <title>Complex archaea that bridge the gap between prokaryotes and eukaryotes.</title>
        <authorList>
            <person name="Spang A."/>
            <person name="Saw J.H."/>
            <person name="Jorgensen S.L."/>
            <person name="Zaremba-Niedzwiedzka K."/>
            <person name="Martijn J."/>
            <person name="Lind A.E."/>
            <person name="van Eijk R."/>
            <person name="Schleper C."/>
            <person name="Guy L."/>
            <person name="Ettema T.J."/>
        </authorList>
    </citation>
    <scope>NUCLEOTIDE SEQUENCE</scope>
</reference>
<sequence>GTVTSISFDLYGCVQAIIKQRIDKDGKVPESTWHDVKRLEILPGEHIIPVPNFGLIPTGTEPGSESKPVPA</sequence>
<gene>
    <name evidence="1" type="ORF">LCGC14_2759550</name>
</gene>
<accession>A0A0F8ZL95</accession>
<organism evidence="1">
    <name type="scientific">marine sediment metagenome</name>
    <dbReference type="NCBI Taxonomy" id="412755"/>
    <lineage>
        <taxon>unclassified sequences</taxon>
        <taxon>metagenomes</taxon>
        <taxon>ecological metagenomes</taxon>
    </lineage>
</organism>
<dbReference type="AlphaFoldDB" id="A0A0F8ZL95"/>
<name>A0A0F8ZL95_9ZZZZ</name>
<dbReference type="EMBL" id="LAZR01050684">
    <property type="protein sequence ID" value="KKK86805.1"/>
    <property type="molecule type" value="Genomic_DNA"/>
</dbReference>
<comment type="caution">
    <text evidence="1">The sequence shown here is derived from an EMBL/GenBank/DDBJ whole genome shotgun (WGS) entry which is preliminary data.</text>
</comment>